<sequence length="768" mass="82194">MRHRSGPRLALVAVAALVGTALPLLITAPVGAEPVGAGSYTSTLPAGASLPTACGDLATNPRRHLTDNAPAGPVPTNDWWSSLVYKRTECAFSDNLMAHPFSFDTVAGGLGVDYATTPTITGEPTTVGEYHFQYGADFTLGVAGLSAAESQVDDWTDWTVSPYWSDGTRTLRTTIAHGSPFVYATATGGDARLSLTAAPTVWDTTGSRVGFTVDGHDYVAYAPTGATWSVAGTAISSALGGKDYFSVAVLPTTPSSTDAERTALADSYGRYAHAHLTGTAVSWDYDESASVVRATYRLTTEAREGTETGTVVALYPHQWHNLAGGTPVEQTYVSPRGPLKVLVGTGSFTTDTRYNGVLPELPPAGLTDEDRATLNGYLDDAGSGDPFAGFGNDTYWTGKALGRAARLAEIADQVGRTDVRDTMLDAIRDRLTDWFTASEGKTQRVFYHDRNWGTLIGYPASYGSDTDLNDHHFHYGYYIAAAATLARFDPSWAADDQYGGMVDLLIRDANNPTRDDPMFPFLRDFDIYAGHDWAAGHGAFFAGNNQESSSEGMNFANALIQWGQATGDTRVRDAGLYIYTTQASAIQNYWTDKPFPDGFEHSTVGMVWGDGGAYATWFTADPEKIHGINMLPITGGSLYLGHDPDYVDRNVAEIVRNSGSAVPRSWADVIWSFQALSDADAALAALRANPGYTVEEGESRAHTFHWIRSLSALGRVDTGVTADHPLHAVFTKDGTRTHVAANVGAQEVTVRFSDGVTLTVPPGETVTG</sequence>
<dbReference type="PANTHER" id="PTHR31983">
    <property type="entry name" value="ENDO-1,3(4)-BETA-GLUCANASE 1"/>
    <property type="match status" value="1"/>
</dbReference>
<dbReference type="Proteomes" id="UP000185696">
    <property type="component" value="Unassembled WGS sequence"/>
</dbReference>
<evidence type="ECO:0000313" key="11">
    <source>
        <dbReference type="Proteomes" id="UP000185696"/>
    </source>
</evidence>
<evidence type="ECO:0000256" key="8">
    <source>
        <dbReference type="ARBA" id="ARBA00023326"/>
    </source>
</evidence>
<name>A0A7Z0WG73_9PSEU</name>
<comment type="similarity">
    <text evidence="2">Belongs to the glycosyl hydrolase 81 family.</text>
</comment>
<keyword evidence="4" id="KW-0378">Hydrolase</keyword>
<evidence type="ECO:0000256" key="1">
    <source>
        <dbReference type="ARBA" id="ARBA00000382"/>
    </source>
</evidence>
<keyword evidence="5" id="KW-0119">Carbohydrate metabolism</keyword>
<evidence type="ECO:0000313" key="10">
    <source>
        <dbReference type="EMBL" id="OLF06028.1"/>
    </source>
</evidence>
<dbReference type="RefSeq" id="WP_075137118.1">
    <property type="nucleotide sequence ID" value="NZ_MSIF01000024.1"/>
</dbReference>
<dbReference type="Pfam" id="PF17652">
    <property type="entry name" value="Glyco_hydro81C"/>
    <property type="match status" value="1"/>
</dbReference>
<keyword evidence="11" id="KW-1185">Reference proteome</keyword>
<dbReference type="OrthoDB" id="5480482at2"/>
<dbReference type="EMBL" id="MSIF01000024">
    <property type="protein sequence ID" value="OLF06028.1"/>
    <property type="molecule type" value="Genomic_DNA"/>
</dbReference>
<comment type="catalytic activity">
    <reaction evidence="1">
        <text>Hydrolysis of (1-&gt;3)-beta-D-glucosidic linkages in (1-&gt;3)-beta-D-glucans.</text>
        <dbReference type="EC" id="3.2.1.39"/>
    </reaction>
</comment>
<keyword evidence="7" id="KW-0961">Cell wall biogenesis/degradation</keyword>
<dbReference type="GO" id="GO:0000272">
    <property type="term" value="P:polysaccharide catabolic process"/>
    <property type="evidence" value="ECO:0007669"/>
    <property type="project" value="UniProtKB-KW"/>
</dbReference>
<evidence type="ECO:0000256" key="4">
    <source>
        <dbReference type="ARBA" id="ARBA00022801"/>
    </source>
</evidence>
<dbReference type="GO" id="GO:0042973">
    <property type="term" value="F:glucan endo-1,3-beta-D-glucosidase activity"/>
    <property type="evidence" value="ECO:0007669"/>
    <property type="project" value="UniProtKB-EC"/>
</dbReference>
<dbReference type="AlphaFoldDB" id="A0A7Z0WG73"/>
<dbReference type="GO" id="GO:0071555">
    <property type="term" value="P:cell wall organization"/>
    <property type="evidence" value="ECO:0007669"/>
    <property type="project" value="UniProtKB-KW"/>
</dbReference>
<dbReference type="InterPro" id="IPR005200">
    <property type="entry name" value="Endo-beta-glucanase"/>
</dbReference>
<reference evidence="10 11" key="1">
    <citation type="submission" date="2016-12" db="EMBL/GenBank/DDBJ databases">
        <title>The draft genome sequence of Actinophytocola xinjiangensis.</title>
        <authorList>
            <person name="Wang W."/>
            <person name="Yuan L."/>
        </authorList>
    </citation>
    <scope>NUCLEOTIDE SEQUENCE [LARGE SCALE GENOMIC DNA]</scope>
    <source>
        <strain evidence="10 11">CGMCC 4.4663</strain>
    </source>
</reference>
<evidence type="ECO:0000256" key="3">
    <source>
        <dbReference type="ARBA" id="ARBA00012780"/>
    </source>
</evidence>
<evidence type="ECO:0000256" key="5">
    <source>
        <dbReference type="ARBA" id="ARBA00023277"/>
    </source>
</evidence>
<keyword evidence="6" id="KW-0326">Glycosidase</keyword>
<dbReference type="Gene3D" id="2.70.98.30">
    <property type="entry name" value="Golgi alpha-mannosidase II, domain 4"/>
    <property type="match status" value="1"/>
</dbReference>
<accession>A0A7Z0WG73</accession>
<dbReference type="EC" id="3.2.1.39" evidence="3"/>
<evidence type="ECO:0000259" key="9">
    <source>
        <dbReference type="Pfam" id="PF17652"/>
    </source>
</evidence>
<dbReference type="PANTHER" id="PTHR31983:SF0">
    <property type="entry name" value="GLUCAN ENDO-1,3-BETA-D-GLUCOSIDASE 2"/>
    <property type="match status" value="1"/>
</dbReference>
<comment type="caution">
    <text evidence="10">The sequence shown here is derived from an EMBL/GenBank/DDBJ whole genome shotgun (WGS) entry which is preliminary data.</text>
</comment>
<dbReference type="InterPro" id="IPR040720">
    <property type="entry name" value="GH81_C"/>
</dbReference>
<dbReference type="GO" id="GO:0052861">
    <property type="term" value="F:endo-1,3(4)-beta-glucanase activity"/>
    <property type="evidence" value="ECO:0007669"/>
    <property type="project" value="InterPro"/>
</dbReference>
<gene>
    <name evidence="10" type="ORF">BLA60_33840</name>
</gene>
<organism evidence="10 11">
    <name type="scientific">Actinophytocola xinjiangensis</name>
    <dbReference type="NCBI Taxonomy" id="485602"/>
    <lineage>
        <taxon>Bacteria</taxon>
        <taxon>Bacillati</taxon>
        <taxon>Actinomycetota</taxon>
        <taxon>Actinomycetes</taxon>
        <taxon>Pseudonocardiales</taxon>
        <taxon>Pseudonocardiaceae</taxon>
    </lineage>
</organism>
<protein>
    <recommendedName>
        <fullName evidence="3">glucan endo-1,3-beta-D-glucosidase</fullName>
        <ecNumber evidence="3">3.2.1.39</ecNumber>
    </recommendedName>
</protein>
<evidence type="ECO:0000256" key="7">
    <source>
        <dbReference type="ARBA" id="ARBA00023316"/>
    </source>
</evidence>
<evidence type="ECO:0000256" key="6">
    <source>
        <dbReference type="ARBA" id="ARBA00023295"/>
    </source>
</evidence>
<dbReference type="PROSITE" id="PS52008">
    <property type="entry name" value="GH81"/>
    <property type="match status" value="1"/>
</dbReference>
<feature type="domain" description="Glycosyl hydrolase family 81 C-terminal" evidence="9">
    <location>
        <begin position="392"/>
        <end position="701"/>
    </location>
</feature>
<proteinExistence type="inferred from homology"/>
<keyword evidence="8" id="KW-0624">Polysaccharide degradation</keyword>
<evidence type="ECO:0000256" key="2">
    <source>
        <dbReference type="ARBA" id="ARBA00010730"/>
    </source>
</evidence>